<feature type="non-terminal residue" evidence="2">
    <location>
        <position position="1"/>
    </location>
</feature>
<dbReference type="InterPro" id="IPR041588">
    <property type="entry name" value="Integrase_H2C2"/>
</dbReference>
<protein>
    <recommendedName>
        <fullName evidence="1">Integrase zinc-binding domain-containing protein</fullName>
    </recommendedName>
</protein>
<organism evidence="2 3">
    <name type="scientific">Mucuna pruriens</name>
    <name type="common">Velvet bean</name>
    <name type="synonym">Dolichos pruriens</name>
    <dbReference type="NCBI Taxonomy" id="157652"/>
    <lineage>
        <taxon>Eukaryota</taxon>
        <taxon>Viridiplantae</taxon>
        <taxon>Streptophyta</taxon>
        <taxon>Embryophyta</taxon>
        <taxon>Tracheophyta</taxon>
        <taxon>Spermatophyta</taxon>
        <taxon>Magnoliopsida</taxon>
        <taxon>eudicotyledons</taxon>
        <taxon>Gunneridae</taxon>
        <taxon>Pentapetalae</taxon>
        <taxon>rosids</taxon>
        <taxon>fabids</taxon>
        <taxon>Fabales</taxon>
        <taxon>Fabaceae</taxon>
        <taxon>Papilionoideae</taxon>
        <taxon>50 kb inversion clade</taxon>
        <taxon>NPAAA clade</taxon>
        <taxon>indigoferoid/millettioid clade</taxon>
        <taxon>Phaseoleae</taxon>
        <taxon>Mucuna</taxon>
    </lineage>
</organism>
<sequence>MGYFGEHKTYETVHEHFYWPHMKRDVYHICERCLICMMAKNEVSPHGLYTLFQCVKQEKLDKLGGGLESMRIDTQSVNAKVEALSRGKGKSHGVSMLEIKGNHSESPNSPSKCQLFLGLRQLGPGLGHRHWTRKESNWTQTRS</sequence>
<evidence type="ECO:0000313" key="2">
    <source>
        <dbReference type="EMBL" id="RDX71128.1"/>
    </source>
</evidence>
<dbReference type="AlphaFoldDB" id="A0A371EYL6"/>
<evidence type="ECO:0000259" key="1">
    <source>
        <dbReference type="Pfam" id="PF17921"/>
    </source>
</evidence>
<dbReference type="PANTHER" id="PTHR35046:SF9">
    <property type="entry name" value="RNA-DIRECTED DNA POLYMERASE"/>
    <property type="match status" value="1"/>
</dbReference>
<feature type="domain" description="Integrase zinc-binding" evidence="1">
    <location>
        <begin position="2"/>
        <end position="41"/>
    </location>
</feature>
<proteinExistence type="predicted"/>
<accession>A0A371EYL6</accession>
<dbReference type="PANTHER" id="PTHR35046">
    <property type="entry name" value="ZINC KNUCKLE (CCHC-TYPE) FAMILY PROTEIN"/>
    <property type="match status" value="1"/>
</dbReference>
<comment type="caution">
    <text evidence="2">The sequence shown here is derived from an EMBL/GenBank/DDBJ whole genome shotgun (WGS) entry which is preliminary data.</text>
</comment>
<reference evidence="2" key="1">
    <citation type="submission" date="2018-05" db="EMBL/GenBank/DDBJ databases">
        <title>Draft genome of Mucuna pruriens seed.</title>
        <authorList>
            <person name="Nnadi N.E."/>
            <person name="Vos R."/>
            <person name="Hasami M.H."/>
            <person name="Devisetty U.K."/>
            <person name="Aguiy J.C."/>
        </authorList>
    </citation>
    <scope>NUCLEOTIDE SEQUENCE [LARGE SCALE GENOMIC DNA]</scope>
    <source>
        <strain evidence="2">JCA_2017</strain>
    </source>
</reference>
<dbReference type="Proteomes" id="UP000257109">
    <property type="component" value="Unassembled WGS sequence"/>
</dbReference>
<dbReference type="Pfam" id="PF17921">
    <property type="entry name" value="Integrase_H2C2"/>
    <property type="match status" value="1"/>
</dbReference>
<gene>
    <name evidence="2" type="ORF">CR513_49565</name>
</gene>
<dbReference type="Gene3D" id="1.10.340.70">
    <property type="match status" value="1"/>
</dbReference>
<keyword evidence="3" id="KW-1185">Reference proteome</keyword>
<name>A0A371EYL6_MUCPR</name>
<evidence type="ECO:0000313" key="3">
    <source>
        <dbReference type="Proteomes" id="UP000257109"/>
    </source>
</evidence>
<dbReference type="EMBL" id="QJKJ01011456">
    <property type="protein sequence ID" value="RDX71128.1"/>
    <property type="molecule type" value="Genomic_DNA"/>
</dbReference>